<dbReference type="KEGG" id="dpx:DAPPUDRAFT_109327"/>
<reference evidence="2 3" key="1">
    <citation type="journal article" date="2011" name="Science">
        <title>The ecoresponsive genome of Daphnia pulex.</title>
        <authorList>
            <person name="Colbourne J.K."/>
            <person name="Pfrender M.E."/>
            <person name="Gilbert D."/>
            <person name="Thomas W.K."/>
            <person name="Tucker A."/>
            <person name="Oakley T.H."/>
            <person name="Tokishita S."/>
            <person name="Aerts A."/>
            <person name="Arnold G.J."/>
            <person name="Basu M.K."/>
            <person name="Bauer D.J."/>
            <person name="Caceres C.E."/>
            <person name="Carmel L."/>
            <person name="Casola C."/>
            <person name="Choi J.H."/>
            <person name="Detter J.C."/>
            <person name="Dong Q."/>
            <person name="Dusheyko S."/>
            <person name="Eads B.D."/>
            <person name="Frohlich T."/>
            <person name="Geiler-Samerotte K.A."/>
            <person name="Gerlach D."/>
            <person name="Hatcher P."/>
            <person name="Jogdeo S."/>
            <person name="Krijgsveld J."/>
            <person name="Kriventseva E.V."/>
            <person name="Kultz D."/>
            <person name="Laforsch C."/>
            <person name="Lindquist E."/>
            <person name="Lopez J."/>
            <person name="Manak J.R."/>
            <person name="Muller J."/>
            <person name="Pangilinan J."/>
            <person name="Patwardhan R.P."/>
            <person name="Pitluck S."/>
            <person name="Pritham E.J."/>
            <person name="Rechtsteiner A."/>
            <person name="Rho M."/>
            <person name="Rogozin I.B."/>
            <person name="Sakarya O."/>
            <person name="Salamov A."/>
            <person name="Schaack S."/>
            <person name="Shapiro H."/>
            <person name="Shiga Y."/>
            <person name="Skalitzky C."/>
            <person name="Smith Z."/>
            <person name="Souvorov A."/>
            <person name="Sung W."/>
            <person name="Tang Z."/>
            <person name="Tsuchiya D."/>
            <person name="Tu H."/>
            <person name="Vos H."/>
            <person name="Wang M."/>
            <person name="Wolf Y.I."/>
            <person name="Yamagata H."/>
            <person name="Yamada T."/>
            <person name="Ye Y."/>
            <person name="Shaw J.R."/>
            <person name="Andrews J."/>
            <person name="Crease T.J."/>
            <person name="Tang H."/>
            <person name="Lucas S.M."/>
            <person name="Robertson H.M."/>
            <person name="Bork P."/>
            <person name="Koonin E.V."/>
            <person name="Zdobnov E.M."/>
            <person name="Grigoriev I.V."/>
            <person name="Lynch M."/>
            <person name="Boore J.L."/>
        </authorList>
    </citation>
    <scope>NUCLEOTIDE SEQUENCE [LARGE SCALE GENOMIC DNA]</scope>
</reference>
<keyword evidence="1" id="KW-0472">Membrane</keyword>
<name>E9H2N7_DAPPU</name>
<dbReference type="Proteomes" id="UP000000305">
    <property type="component" value="Unassembled WGS sequence"/>
</dbReference>
<gene>
    <name evidence="2" type="ORF">DAPPUDRAFT_109327</name>
</gene>
<proteinExistence type="predicted"/>
<dbReference type="AlphaFoldDB" id="E9H2N7"/>
<dbReference type="EMBL" id="GL732586">
    <property type="protein sequence ID" value="EFX74004.1"/>
    <property type="molecule type" value="Genomic_DNA"/>
</dbReference>
<dbReference type="InParanoid" id="E9H2N7"/>
<keyword evidence="1" id="KW-1133">Transmembrane helix</keyword>
<sequence length="209" mass="23206">MASFQGITFNDGGVNFPHWCLTRAGFKTDKWKYFCGRLRGRGRAKAGGRAGEVGHARGRGVAPPQHYEWDAAMADFLDRDNDLVDFPFNNPMSAANAPANTPNVIVAAPNAPVAQVNAMNAGECNKELNIHRTEDHWLEPMKNAPYACSMWQIMAFMASGIAFACLASISYWKFAKPLHEIAECKKITPSAGNRIFLRFHFKNIQKISN</sequence>
<feature type="transmembrane region" description="Helical" evidence="1">
    <location>
        <begin position="150"/>
        <end position="172"/>
    </location>
</feature>
<evidence type="ECO:0000313" key="3">
    <source>
        <dbReference type="Proteomes" id="UP000000305"/>
    </source>
</evidence>
<keyword evidence="1" id="KW-0812">Transmembrane</keyword>
<dbReference type="HOGENOM" id="CLU_1316615_0_0_1"/>
<evidence type="ECO:0000256" key="1">
    <source>
        <dbReference type="SAM" id="Phobius"/>
    </source>
</evidence>
<organism evidence="2 3">
    <name type="scientific">Daphnia pulex</name>
    <name type="common">Water flea</name>
    <dbReference type="NCBI Taxonomy" id="6669"/>
    <lineage>
        <taxon>Eukaryota</taxon>
        <taxon>Metazoa</taxon>
        <taxon>Ecdysozoa</taxon>
        <taxon>Arthropoda</taxon>
        <taxon>Crustacea</taxon>
        <taxon>Branchiopoda</taxon>
        <taxon>Diplostraca</taxon>
        <taxon>Cladocera</taxon>
        <taxon>Anomopoda</taxon>
        <taxon>Daphniidae</taxon>
        <taxon>Daphnia</taxon>
    </lineage>
</organism>
<accession>E9H2N7</accession>
<keyword evidence="3" id="KW-1185">Reference proteome</keyword>
<evidence type="ECO:0000313" key="2">
    <source>
        <dbReference type="EMBL" id="EFX74004.1"/>
    </source>
</evidence>
<protein>
    <submittedName>
        <fullName evidence="2">Uncharacterized protein</fullName>
    </submittedName>
</protein>